<evidence type="ECO:0000256" key="1">
    <source>
        <dbReference type="ARBA" id="ARBA00007404"/>
    </source>
</evidence>
<dbReference type="InterPro" id="IPR001247">
    <property type="entry name" value="ExoRNase_PH_dom1"/>
</dbReference>
<dbReference type="NCBIfam" id="NF008805">
    <property type="entry name" value="PRK11824.1"/>
    <property type="match status" value="1"/>
</dbReference>
<comment type="function">
    <text evidence="7">Involved in mRNA degradation. Catalyzes the phosphorolysis of single-stranded polyribonucleotides processively in the 3'- to 5'-direction.</text>
</comment>
<keyword evidence="6 7" id="KW-0694">RNA-binding</keyword>
<dbReference type="PROSITE" id="PS50084">
    <property type="entry name" value="KH_TYPE_1"/>
    <property type="match status" value="1"/>
</dbReference>
<accession>A0ABU7T9D5</accession>
<dbReference type="PROSITE" id="PS50126">
    <property type="entry name" value="S1"/>
    <property type="match status" value="1"/>
</dbReference>
<name>A0ABU7T9D5_9HYPH</name>
<dbReference type="CDD" id="cd11363">
    <property type="entry name" value="RNase_PH_PNPase_1"/>
    <property type="match status" value="1"/>
</dbReference>
<proteinExistence type="inferred from homology"/>
<comment type="cofactor">
    <cofactor evidence="7">
        <name>Mg(2+)</name>
        <dbReference type="ChEBI" id="CHEBI:18420"/>
    </cofactor>
</comment>
<dbReference type="SUPFAM" id="SSF54791">
    <property type="entry name" value="Eukaryotic type KH-domain (KH-domain type I)"/>
    <property type="match status" value="1"/>
</dbReference>
<dbReference type="InterPro" id="IPR020568">
    <property type="entry name" value="Ribosomal_Su5_D2-typ_SF"/>
</dbReference>
<keyword evidence="11" id="KW-1185">Reference proteome</keyword>
<dbReference type="InterPro" id="IPR003029">
    <property type="entry name" value="S1_domain"/>
</dbReference>
<protein>
    <recommendedName>
        <fullName evidence="7">Polyribonucleotide nucleotidyltransferase</fullName>
        <ecNumber evidence="7">2.7.7.8</ecNumber>
    </recommendedName>
    <alternativeName>
        <fullName evidence="7">Polynucleotide phosphorylase</fullName>
        <shortName evidence="7">PNPase</shortName>
    </alternativeName>
</protein>
<keyword evidence="3 7" id="KW-0808">Transferase</keyword>
<dbReference type="SMART" id="SM00322">
    <property type="entry name" value="KH"/>
    <property type="match status" value="1"/>
</dbReference>
<dbReference type="InterPro" id="IPR027408">
    <property type="entry name" value="PNPase/RNase_PH_dom_sf"/>
</dbReference>
<dbReference type="CDD" id="cd02393">
    <property type="entry name" value="KH-I_PNPase"/>
    <property type="match status" value="1"/>
</dbReference>
<sequence length="745" mass="81041">MFDVQREELIWGDRKLVLETGKTARQADGAVVATYGETTVLATVVAGKEPKAGIDFLPLTVNYQERAYAAGRIPGGYFKREGRPSEKETLVSRLIDRPIRPLFVDGWRNDTQVVVTVLSHDLENDPDIVAMVAASAALTLSGVPFMGPIGAARVGYLNGGYKLNPLVTEIADSTLDLVVAGTQDAVLMVESEAKELSEDVMLGAVMFGHKHFQPVIEAIIRLAEKAAKEPRDFSPPENADVEKAVLDICEGELREAYKKTVKQERYAAVDAVKAKVVAALCPAEGEQKFSPEKVKAAFKEAQSKVVRWNILDTGSRIDGRDVKTVRPIVSEVGVLPRAHGSSLFTRGETQALVIATLGTGEDEQFIDALEGTYKERFLLHYNFPPYSVGETGRMGSPGRREIGHGKLAWRAIRPVLPPAHEFPYTIRVVSEITESNGSSSMASVCGGSLSLMDAGVPLRRPVAGIAMGLILEGERFAVLSDILGDEDHLGDMDFKVAGTDEGITSLQMDIKIAGITEEIMRVALGQAKDGRAHILGEMANALTAARPELGEYAPRIETMQIPTDKIRDVIGTGGKIIREIVEKTGAKINIEDTGIVKIASSDGKAIKAAYNWIRSIVAEPEAGTIYDGTIVKIMEFGAFVNFFGAKDGLVHISELAAQRVAKVGDVVKEGQKVKVKFLGADERGKIRLSMKVVDQETGEDLTEKLKAERAERGEPEREERSDRGDRGDRGPRRDRGERRRESSGE</sequence>
<dbReference type="InterPro" id="IPR036612">
    <property type="entry name" value="KH_dom_type_1_sf"/>
</dbReference>
<gene>
    <name evidence="7 10" type="primary">pnp</name>
    <name evidence="10" type="ORF">MRSR164_10730</name>
</gene>
<dbReference type="SUPFAM" id="SSF50249">
    <property type="entry name" value="Nucleic acid-binding proteins"/>
    <property type="match status" value="1"/>
</dbReference>
<dbReference type="NCBIfam" id="TIGR03591">
    <property type="entry name" value="polynuc_phos"/>
    <property type="match status" value="1"/>
</dbReference>
<dbReference type="SMART" id="SM00316">
    <property type="entry name" value="S1"/>
    <property type="match status" value="1"/>
</dbReference>
<dbReference type="Gene3D" id="3.30.1370.10">
    <property type="entry name" value="K Homology domain, type 1"/>
    <property type="match status" value="1"/>
</dbReference>
<evidence type="ECO:0000256" key="7">
    <source>
        <dbReference type="HAMAP-Rule" id="MF_01595"/>
    </source>
</evidence>
<evidence type="ECO:0000256" key="3">
    <source>
        <dbReference type="ARBA" id="ARBA00022679"/>
    </source>
</evidence>
<dbReference type="HAMAP" id="MF_01595">
    <property type="entry name" value="PNPase"/>
    <property type="match status" value="1"/>
</dbReference>
<evidence type="ECO:0000256" key="4">
    <source>
        <dbReference type="ARBA" id="ARBA00022695"/>
    </source>
</evidence>
<dbReference type="Pfam" id="PF01138">
    <property type="entry name" value="RNase_PH"/>
    <property type="match status" value="2"/>
</dbReference>
<dbReference type="Proteomes" id="UP001349262">
    <property type="component" value="Unassembled WGS sequence"/>
</dbReference>
<reference evidence="10 11" key="1">
    <citation type="journal article" date="2012" name="Genet. Mol. Biol.">
        <title>Analysis of 16S rRNA and mxaF genes revealing insights into Methylobacterium niche-specific plant association.</title>
        <authorList>
            <person name="Dourado M.N."/>
            <person name="Andreote F.D."/>
            <person name="Dini-Andreote F."/>
            <person name="Conti R."/>
            <person name="Araujo J.M."/>
            <person name="Araujo W.L."/>
        </authorList>
    </citation>
    <scope>NUCLEOTIDE SEQUENCE [LARGE SCALE GENOMIC DNA]</scope>
    <source>
        <strain evidence="10 11">SR1.6/4</strain>
    </source>
</reference>
<keyword evidence="4 7" id="KW-0548">Nucleotidyltransferase</keyword>
<dbReference type="PANTHER" id="PTHR11252">
    <property type="entry name" value="POLYRIBONUCLEOTIDE NUCLEOTIDYLTRANSFERASE"/>
    <property type="match status" value="1"/>
</dbReference>
<dbReference type="CDD" id="cd04472">
    <property type="entry name" value="S1_PNPase"/>
    <property type="match status" value="1"/>
</dbReference>
<keyword evidence="7" id="KW-0479">Metal-binding</keyword>
<dbReference type="SUPFAM" id="SSF55666">
    <property type="entry name" value="Ribonuclease PH domain 2-like"/>
    <property type="match status" value="2"/>
</dbReference>
<feature type="domain" description="S1 motif" evidence="9">
    <location>
        <begin position="623"/>
        <end position="691"/>
    </location>
</feature>
<evidence type="ECO:0000256" key="6">
    <source>
        <dbReference type="ARBA" id="ARBA00022884"/>
    </source>
</evidence>
<dbReference type="InterPro" id="IPR004088">
    <property type="entry name" value="KH_dom_type_1"/>
</dbReference>
<keyword evidence="5 7" id="KW-0460">Magnesium</keyword>
<dbReference type="PANTHER" id="PTHR11252:SF0">
    <property type="entry name" value="POLYRIBONUCLEOTIDE NUCLEOTIDYLTRANSFERASE 1, MITOCHONDRIAL"/>
    <property type="match status" value="1"/>
</dbReference>
<comment type="subcellular location">
    <subcellularLocation>
        <location evidence="7">Cytoplasm</location>
    </subcellularLocation>
</comment>
<dbReference type="Gene3D" id="3.30.230.70">
    <property type="entry name" value="GHMP Kinase, N-terminal domain"/>
    <property type="match status" value="2"/>
</dbReference>
<dbReference type="InterPro" id="IPR015847">
    <property type="entry name" value="ExoRNase_PH_dom2"/>
</dbReference>
<dbReference type="Pfam" id="PF03726">
    <property type="entry name" value="PNPase"/>
    <property type="match status" value="1"/>
</dbReference>
<evidence type="ECO:0000256" key="5">
    <source>
        <dbReference type="ARBA" id="ARBA00022842"/>
    </source>
</evidence>
<dbReference type="EC" id="2.7.7.8" evidence="7"/>
<feature type="binding site" evidence="7">
    <location>
        <position position="493"/>
    </location>
    <ligand>
        <name>Mg(2+)</name>
        <dbReference type="ChEBI" id="CHEBI:18420"/>
    </ligand>
</feature>
<dbReference type="InterPro" id="IPR015848">
    <property type="entry name" value="PNPase_PH_RNA-bd_bac/org-type"/>
</dbReference>
<dbReference type="EMBL" id="MLBY01000004">
    <property type="protein sequence ID" value="MEE7457237.1"/>
    <property type="molecule type" value="Genomic_DNA"/>
</dbReference>
<evidence type="ECO:0000313" key="11">
    <source>
        <dbReference type="Proteomes" id="UP001349262"/>
    </source>
</evidence>
<dbReference type="Pfam" id="PF00013">
    <property type="entry name" value="KH_1"/>
    <property type="match status" value="1"/>
</dbReference>
<evidence type="ECO:0000259" key="9">
    <source>
        <dbReference type="PROSITE" id="PS50126"/>
    </source>
</evidence>
<dbReference type="Gene3D" id="2.40.50.140">
    <property type="entry name" value="Nucleic acid-binding proteins"/>
    <property type="match status" value="1"/>
</dbReference>
<organism evidence="10 11">
    <name type="scientific">Methylobacterium radiotolerans</name>
    <dbReference type="NCBI Taxonomy" id="31998"/>
    <lineage>
        <taxon>Bacteria</taxon>
        <taxon>Pseudomonadati</taxon>
        <taxon>Pseudomonadota</taxon>
        <taxon>Alphaproteobacteria</taxon>
        <taxon>Hyphomicrobiales</taxon>
        <taxon>Methylobacteriaceae</taxon>
        <taxon>Methylobacterium</taxon>
    </lineage>
</organism>
<feature type="binding site" evidence="7">
    <location>
        <position position="487"/>
    </location>
    <ligand>
        <name>Mg(2+)</name>
        <dbReference type="ChEBI" id="CHEBI:18420"/>
    </ligand>
</feature>
<dbReference type="PIRSF" id="PIRSF005499">
    <property type="entry name" value="PNPase"/>
    <property type="match status" value="1"/>
</dbReference>
<feature type="compositionally biased region" description="Basic and acidic residues" evidence="8">
    <location>
        <begin position="701"/>
        <end position="745"/>
    </location>
</feature>
<dbReference type="CDD" id="cd11364">
    <property type="entry name" value="RNase_PH_PNPase_2"/>
    <property type="match status" value="1"/>
</dbReference>
<dbReference type="SUPFAM" id="SSF54211">
    <property type="entry name" value="Ribosomal protein S5 domain 2-like"/>
    <property type="match status" value="2"/>
</dbReference>
<evidence type="ECO:0000256" key="8">
    <source>
        <dbReference type="SAM" id="MobiDB-lite"/>
    </source>
</evidence>
<dbReference type="InterPro" id="IPR036345">
    <property type="entry name" value="ExoRNase_PH_dom2_sf"/>
</dbReference>
<comment type="similarity">
    <text evidence="1 7">Belongs to the polyribonucleotide nucleotidyltransferase family.</text>
</comment>
<evidence type="ECO:0000256" key="2">
    <source>
        <dbReference type="ARBA" id="ARBA00022490"/>
    </source>
</evidence>
<dbReference type="InterPro" id="IPR012162">
    <property type="entry name" value="PNPase"/>
</dbReference>
<dbReference type="InterPro" id="IPR004087">
    <property type="entry name" value="KH_dom"/>
</dbReference>
<keyword evidence="2 7" id="KW-0963">Cytoplasm</keyword>
<comment type="caution">
    <text evidence="10">The sequence shown here is derived from an EMBL/GenBank/DDBJ whole genome shotgun (WGS) entry which is preliminary data.</text>
</comment>
<comment type="catalytic activity">
    <reaction evidence="7">
        <text>RNA(n+1) + phosphate = RNA(n) + a ribonucleoside 5'-diphosphate</text>
        <dbReference type="Rhea" id="RHEA:22096"/>
        <dbReference type="Rhea" id="RHEA-COMP:14527"/>
        <dbReference type="Rhea" id="RHEA-COMP:17342"/>
        <dbReference type="ChEBI" id="CHEBI:43474"/>
        <dbReference type="ChEBI" id="CHEBI:57930"/>
        <dbReference type="ChEBI" id="CHEBI:140395"/>
        <dbReference type="EC" id="2.7.7.8"/>
    </reaction>
</comment>
<evidence type="ECO:0000313" key="10">
    <source>
        <dbReference type="EMBL" id="MEE7457237.1"/>
    </source>
</evidence>
<feature type="region of interest" description="Disordered" evidence="8">
    <location>
        <begin position="695"/>
        <end position="745"/>
    </location>
</feature>
<dbReference type="Pfam" id="PF00575">
    <property type="entry name" value="S1"/>
    <property type="match status" value="1"/>
</dbReference>
<dbReference type="Pfam" id="PF03725">
    <property type="entry name" value="RNase_PH_C"/>
    <property type="match status" value="1"/>
</dbReference>
<dbReference type="InterPro" id="IPR012340">
    <property type="entry name" value="NA-bd_OB-fold"/>
</dbReference>